<organism evidence="2 3">
    <name type="scientific">Maridesulfovibrio salexigens (strain ATCC 14822 / DSM 2638 / NCIMB 8403 / VKM B-1763)</name>
    <name type="common">Desulfovibrio salexigens</name>
    <dbReference type="NCBI Taxonomy" id="526222"/>
    <lineage>
        <taxon>Bacteria</taxon>
        <taxon>Pseudomonadati</taxon>
        <taxon>Thermodesulfobacteriota</taxon>
        <taxon>Desulfovibrionia</taxon>
        <taxon>Desulfovibrionales</taxon>
        <taxon>Desulfovibrionaceae</taxon>
        <taxon>Maridesulfovibrio</taxon>
    </lineage>
</organism>
<keyword evidence="1" id="KW-0812">Transmembrane</keyword>
<evidence type="ECO:0000256" key="1">
    <source>
        <dbReference type="SAM" id="Phobius"/>
    </source>
</evidence>
<dbReference type="KEGG" id="dsa:Desal_1694"/>
<protein>
    <submittedName>
        <fullName evidence="2">Uncharacterized protein</fullName>
    </submittedName>
</protein>
<keyword evidence="1" id="KW-0472">Membrane</keyword>
<accession>C6BT52</accession>
<feature type="transmembrane region" description="Helical" evidence="1">
    <location>
        <begin position="12"/>
        <end position="32"/>
    </location>
</feature>
<name>C6BT52_MARSD</name>
<sequence length="165" mass="18418">MELTNIDLLKQIEIILVCLIAISGITHITFIIPKMINLKAKEGASNKMAMAYELAQRVNLMRISALKYGLNNSANFEDISTERLSVLPTYQYDPNLSICSENNGQDFAITYRNLDPHSSSIILILQAGFWESITLNGQKVDQGKRTPVSVSEIKYSSNTIVFTSN</sequence>
<keyword evidence="3" id="KW-1185">Reference proteome</keyword>
<evidence type="ECO:0000313" key="3">
    <source>
        <dbReference type="Proteomes" id="UP000002601"/>
    </source>
</evidence>
<gene>
    <name evidence="2" type="ordered locus">Desal_1694</name>
</gene>
<keyword evidence="1" id="KW-1133">Transmembrane helix</keyword>
<dbReference type="HOGENOM" id="CLU_1608169_0_0_7"/>
<proteinExistence type="predicted"/>
<dbReference type="STRING" id="526222.Desal_1694"/>
<dbReference type="EMBL" id="CP001649">
    <property type="protein sequence ID" value="ACS79756.1"/>
    <property type="molecule type" value="Genomic_DNA"/>
</dbReference>
<dbReference type="AlphaFoldDB" id="C6BT52"/>
<evidence type="ECO:0000313" key="2">
    <source>
        <dbReference type="EMBL" id="ACS79756.1"/>
    </source>
</evidence>
<dbReference type="Proteomes" id="UP000002601">
    <property type="component" value="Chromosome"/>
</dbReference>
<reference evidence="2 3" key="1">
    <citation type="submission" date="2009-06" db="EMBL/GenBank/DDBJ databases">
        <title>Complete sequence of Desulfovibrio salexigens DSM 2638.</title>
        <authorList>
            <consortium name="US DOE Joint Genome Institute"/>
            <person name="Lucas S."/>
            <person name="Copeland A."/>
            <person name="Lapidus A."/>
            <person name="Glavina del Rio T."/>
            <person name="Tice H."/>
            <person name="Bruce D."/>
            <person name="Goodwin L."/>
            <person name="Pitluck S."/>
            <person name="Munk A.C."/>
            <person name="Brettin T."/>
            <person name="Detter J.C."/>
            <person name="Han C."/>
            <person name="Tapia R."/>
            <person name="Larimer F."/>
            <person name="Land M."/>
            <person name="Hauser L."/>
            <person name="Kyrpides N."/>
            <person name="Anderson I."/>
            <person name="Wall J.D."/>
            <person name="Arkin A.P."/>
            <person name="Dehal P."/>
            <person name="Chivian D."/>
            <person name="Giles B."/>
            <person name="Hazen T.C."/>
        </authorList>
    </citation>
    <scope>NUCLEOTIDE SEQUENCE [LARGE SCALE GENOMIC DNA]</scope>
    <source>
        <strain evidence="3">ATCC 14822 / DSM 2638 / NCIMB 8403 / VKM B-1763</strain>
    </source>
</reference>
<dbReference type="RefSeq" id="WP_015851572.1">
    <property type="nucleotide sequence ID" value="NC_012881.1"/>
</dbReference>